<reference evidence="2 3" key="1">
    <citation type="submission" date="2024-01" db="EMBL/GenBank/DDBJ databases">
        <title>The genome of the rayed Mediterranean limpet Patella caerulea (Linnaeus, 1758).</title>
        <authorList>
            <person name="Anh-Thu Weber A."/>
            <person name="Halstead-Nussloch G."/>
        </authorList>
    </citation>
    <scope>NUCLEOTIDE SEQUENCE [LARGE SCALE GENOMIC DNA]</scope>
    <source>
        <strain evidence="2">AATW-2023a</strain>
        <tissue evidence="2">Whole specimen</tissue>
    </source>
</reference>
<dbReference type="SUPFAM" id="SSF53098">
    <property type="entry name" value="Ribonuclease H-like"/>
    <property type="match status" value="1"/>
</dbReference>
<dbReference type="AlphaFoldDB" id="A0AAN8G979"/>
<dbReference type="Proteomes" id="UP001347796">
    <property type="component" value="Unassembled WGS sequence"/>
</dbReference>
<dbReference type="PANTHER" id="PTHR46880">
    <property type="entry name" value="RAS-ASSOCIATING DOMAIN-CONTAINING PROTEIN"/>
    <property type="match status" value="1"/>
</dbReference>
<keyword evidence="3" id="KW-1185">Reference proteome</keyword>
<protein>
    <recommendedName>
        <fullName evidence="1">HAT C-terminal dimerisation domain-containing protein</fullName>
    </recommendedName>
</protein>
<evidence type="ECO:0000313" key="2">
    <source>
        <dbReference type="EMBL" id="KAK6168448.1"/>
    </source>
</evidence>
<organism evidence="2 3">
    <name type="scientific">Patella caerulea</name>
    <name type="common">Rayed Mediterranean limpet</name>
    <dbReference type="NCBI Taxonomy" id="87958"/>
    <lineage>
        <taxon>Eukaryota</taxon>
        <taxon>Metazoa</taxon>
        <taxon>Spiralia</taxon>
        <taxon>Lophotrochozoa</taxon>
        <taxon>Mollusca</taxon>
        <taxon>Gastropoda</taxon>
        <taxon>Patellogastropoda</taxon>
        <taxon>Patelloidea</taxon>
        <taxon>Patellidae</taxon>
        <taxon>Patella</taxon>
    </lineage>
</organism>
<feature type="domain" description="HAT C-terminal dimerisation" evidence="1">
    <location>
        <begin position="531"/>
        <end position="580"/>
    </location>
</feature>
<dbReference type="Pfam" id="PF05699">
    <property type="entry name" value="Dimer_Tnp_hAT"/>
    <property type="match status" value="1"/>
</dbReference>
<name>A0AAN8G979_PATCE</name>
<dbReference type="InterPro" id="IPR012337">
    <property type="entry name" value="RNaseH-like_sf"/>
</dbReference>
<gene>
    <name evidence="2" type="ORF">SNE40_020979</name>
</gene>
<proteinExistence type="predicted"/>
<accession>A0AAN8G979</accession>
<evidence type="ECO:0000259" key="1">
    <source>
        <dbReference type="Pfam" id="PF05699"/>
    </source>
</evidence>
<evidence type="ECO:0000313" key="3">
    <source>
        <dbReference type="Proteomes" id="UP001347796"/>
    </source>
</evidence>
<sequence length="625" mass="71755">MLNVKKPATDQPIIKAIINLEKHEELLLRRLFTTAFYLAKHEKPYTDFVYLNELQNKNFGTSSDKDLDVTKHYNNDKQANTFIHYIAKVERDSIIELIHNSEFISVALDGSTDCANLEEELFFVSCLDTNFEPQIKFFKIHNLKGRATALELKYCLYQIFEEANIDLKTKCVQLATDGPSVMKKMCNLVQDDIAFLLTFHCANHRLELALKDAMKDIPFLSETHELLNGIHNFYENSNLQSRMLKDTGDLMGVKIIAHPCATGTRWVAHHERALAAIDRNYIANVAQLQECHLDKSQRQETRSKAAGLRDKLLDVNIVIFMFVILRPLLAVITSVSCLLQTNDLSIDSLASTIRRAKTKLNEFKCDEMISSFQEEQINNHIFRDVQLKEKRSGNRNMNQDASVHVTVLNQSEKLLANLKQTISDRFGPLETGSLSDDITLCFRVFDLCNFPDSENDEIKSYGKDEIQRLGDHFSTLLTSKGYDPSKIEDERITLWEYVIYILKSTKNVNSARSIKTFWPKILRRKDQSPELRNILSLVKILLTLVFSTALVERGFSLMKRVKSDWRARLNESSLNDLMCLSLSDTTLTSFEPTHAMKLWWLDSNKSRRLVDAYGPRAPKHSDIGQ</sequence>
<dbReference type="EMBL" id="JAZGQO010000016">
    <property type="protein sequence ID" value="KAK6168448.1"/>
    <property type="molecule type" value="Genomic_DNA"/>
</dbReference>
<comment type="caution">
    <text evidence="2">The sequence shown here is derived from an EMBL/GenBank/DDBJ whole genome shotgun (WGS) entry which is preliminary data.</text>
</comment>
<dbReference type="GO" id="GO:0046983">
    <property type="term" value="F:protein dimerization activity"/>
    <property type="evidence" value="ECO:0007669"/>
    <property type="project" value="InterPro"/>
</dbReference>
<dbReference type="InterPro" id="IPR008906">
    <property type="entry name" value="HATC_C_dom"/>
</dbReference>
<dbReference type="PANTHER" id="PTHR46880:SF5">
    <property type="entry name" value="DUF4371 DOMAIN-CONTAINING PROTEIN"/>
    <property type="match status" value="1"/>
</dbReference>